<reference evidence="2" key="1">
    <citation type="journal article" date="2020" name="Stud. Mycol.">
        <title>101 Dothideomycetes genomes: a test case for predicting lifestyles and emergence of pathogens.</title>
        <authorList>
            <person name="Haridas S."/>
            <person name="Albert R."/>
            <person name="Binder M."/>
            <person name="Bloem J."/>
            <person name="Labutti K."/>
            <person name="Salamov A."/>
            <person name="Andreopoulos B."/>
            <person name="Baker S."/>
            <person name="Barry K."/>
            <person name="Bills G."/>
            <person name="Bluhm B."/>
            <person name="Cannon C."/>
            <person name="Castanera R."/>
            <person name="Culley D."/>
            <person name="Daum C."/>
            <person name="Ezra D."/>
            <person name="Gonzalez J."/>
            <person name="Henrissat B."/>
            <person name="Kuo A."/>
            <person name="Liang C."/>
            <person name="Lipzen A."/>
            <person name="Lutzoni F."/>
            <person name="Magnuson J."/>
            <person name="Mondo S."/>
            <person name="Nolan M."/>
            <person name="Ohm R."/>
            <person name="Pangilinan J."/>
            <person name="Park H.-J."/>
            <person name="Ramirez L."/>
            <person name="Alfaro M."/>
            <person name="Sun H."/>
            <person name="Tritt A."/>
            <person name="Yoshinaga Y."/>
            <person name="Zwiers L.-H."/>
            <person name="Turgeon B."/>
            <person name="Goodwin S."/>
            <person name="Spatafora J."/>
            <person name="Crous P."/>
            <person name="Grigoriev I."/>
        </authorList>
    </citation>
    <scope>NUCLEOTIDE SEQUENCE</scope>
    <source>
        <strain evidence="2">CBS 119687</strain>
    </source>
</reference>
<gene>
    <name evidence="2" type="ORF">P153DRAFT_353711</name>
</gene>
<protein>
    <submittedName>
        <fullName evidence="2">Uncharacterized protein</fullName>
    </submittedName>
</protein>
<dbReference type="Proteomes" id="UP000799771">
    <property type="component" value="Unassembled WGS sequence"/>
</dbReference>
<feature type="compositionally biased region" description="Polar residues" evidence="1">
    <location>
        <begin position="76"/>
        <end position="90"/>
    </location>
</feature>
<evidence type="ECO:0000313" key="3">
    <source>
        <dbReference type="Proteomes" id="UP000799771"/>
    </source>
</evidence>
<evidence type="ECO:0000256" key="1">
    <source>
        <dbReference type="SAM" id="MobiDB-lite"/>
    </source>
</evidence>
<feature type="compositionally biased region" description="Basic and acidic residues" evidence="1">
    <location>
        <begin position="24"/>
        <end position="33"/>
    </location>
</feature>
<proteinExistence type="predicted"/>
<feature type="compositionally biased region" description="Polar residues" evidence="1">
    <location>
        <begin position="56"/>
        <end position="67"/>
    </location>
</feature>
<evidence type="ECO:0000313" key="2">
    <source>
        <dbReference type="EMBL" id="KAF2133335.1"/>
    </source>
</evidence>
<dbReference type="GeneID" id="54406890"/>
<name>A0A6A6AQP2_9PLEO</name>
<feature type="region of interest" description="Disordered" evidence="1">
    <location>
        <begin position="1"/>
        <end position="97"/>
    </location>
</feature>
<keyword evidence="3" id="KW-1185">Reference proteome</keyword>
<organism evidence="2 3">
    <name type="scientific">Dothidotthia symphoricarpi CBS 119687</name>
    <dbReference type="NCBI Taxonomy" id="1392245"/>
    <lineage>
        <taxon>Eukaryota</taxon>
        <taxon>Fungi</taxon>
        <taxon>Dikarya</taxon>
        <taxon>Ascomycota</taxon>
        <taxon>Pezizomycotina</taxon>
        <taxon>Dothideomycetes</taxon>
        <taxon>Pleosporomycetidae</taxon>
        <taxon>Pleosporales</taxon>
        <taxon>Dothidotthiaceae</taxon>
        <taxon>Dothidotthia</taxon>
    </lineage>
</organism>
<dbReference type="AlphaFoldDB" id="A0A6A6AQP2"/>
<sequence>MAFEAAGKKGSTHRRSNINSTNFHNHDKTKHFTEPQTTNAKSSKPRPSLPRHPIFRTQQKQAETSPQPRIPPPSKLPTSQPGGAQQQSRSGVEFVEKHSRRCSARGVLLAATWRCSGERARLGTAKLRARGPRLMEWRWWELFRRVWASCG</sequence>
<dbReference type="RefSeq" id="XP_033527722.1">
    <property type="nucleotide sequence ID" value="XM_033666458.1"/>
</dbReference>
<dbReference type="EMBL" id="ML977499">
    <property type="protein sequence ID" value="KAF2133335.1"/>
    <property type="molecule type" value="Genomic_DNA"/>
</dbReference>
<accession>A0A6A6AQP2</accession>